<evidence type="ECO:0000313" key="4">
    <source>
        <dbReference type="EMBL" id="MBB4750354.1"/>
    </source>
</evidence>
<evidence type="ECO:0008006" key="7">
    <source>
        <dbReference type="Google" id="ProtNLM"/>
    </source>
</evidence>
<evidence type="ECO:0000313" key="6">
    <source>
        <dbReference type="Proteomes" id="UP000631312"/>
    </source>
</evidence>
<protein>
    <recommendedName>
        <fullName evidence="7">Lipoprotein</fullName>
    </recommendedName>
</protein>
<dbReference type="Gene3D" id="2.50.20.20">
    <property type="match status" value="1"/>
</dbReference>
<keyword evidence="6" id="KW-1185">Reference proteome</keyword>
<name>A0A7W7HGX5_9ACTN</name>
<gene>
    <name evidence="3" type="ORF">Alo02nite_47500</name>
    <name evidence="4" type="ORF">BJ964_004515</name>
</gene>
<evidence type="ECO:0000313" key="3">
    <source>
        <dbReference type="EMBL" id="GIE41852.1"/>
    </source>
</evidence>
<dbReference type="EMBL" id="JACHNC010000001">
    <property type="protein sequence ID" value="MBB4750354.1"/>
    <property type="molecule type" value="Genomic_DNA"/>
</dbReference>
<dbReference type="Proteomes" id="UP000631312">
    <property type="component" value="Unassembled WGS sequence"/>
</dbReference>
<reference evidence="3 6" key="2">
    <citation type="submission" date="2021-01" db="EMBL/GenBank/DDBJ databases">
        <title>Whole genome shotgun sequence of Actinoplanes lobatus NBRC 12513.</title>
        <authorList>
            <person name="Komaki H."/>
            <person name="Tamura T."/>
        </authorList>
    </citation>
    <scope>NUCLEOTIDE SEQUENCE [LARGE SCALE GENOMIC DNA]</scope>
    <source>
        <strain evidence="3 6">NBRC 12513</strain>
    </source>
</reference>
<proteinExistence type="predicted"/>
<accession>A0A7W7HGX5</accession>
<sequence>MKLVRGFAVAAATFCLAGCTWLEPPVDASDIADPVLGPGEELVGAIPGPGTPAYRFSFGGSACDSAEGVVDWAGQAMSMAITGAGPEAGTSISLRVLLLPESSWFRVVTSPAEIGPVLDMPSGWIAFDPSRVDDFAESGNTVGDSGDHDPIQLTKLLEASNGVARAGHRRYSGTLDLTKATGTLLLSAEKIRKLGDAAAAVPFTASVDAAGRLSALTADIPAVGGQAGGTCRIALDDYGKAPTPKEPPADERGDADEDRIYEILNS</sequence>
<dbReference type="AlphaFoldDB" id="A0A7W7HGX5"/>
<evidence type="ECO:0000313" key="5">
    <source>
        <dbReference type="Proteomes" id="UP000590511"/>
    </source>
</evidence>
<dbReference type="Proteomes" id="UP000590511">
    <property type="component" value="Unassembled WGS sequence"/>
</dbReference>
<dbReference type="RefSeq" id="WP_188122544.1">
    <property type="nucleotide sequence ID" value="NZ_BOMP01000080.1"/>
</dbReference>
<organism evidence="4 5">
    <name type="scientific">Actinoplanes lobatus</name>
    <dbReference type="NCBI Taxonomy" id="113568"/>
    <lineage>
        <taxon>Bacteria</taxon>
        <taxon>Bacillati</taxon>
        <taxon>Actinomycetota</taxon>
        <taxon>Actinomycetes</taxon>
        <taxon>Micromonosporales</taxon>
        <taxon>Micromonosporaceae</taxon>
        <taxon>Actinoplanes</taxon>
    </lineage>
</organism>
<feature type="region of interest" description="Disordered" evidence="1">
    <location>
        <begin position="235"/>
        <end position="257"/>
    </location>
</feature>
<evidence type="ECO:0000256" key="1">
    <source>
        <dbReference type="SAM" id="MobiDB-lite"/>
    </source>
</evidence>
<reference evidence="4 5" key="1">
    <citation type="submission" date="2020-08" db="EMBL/GenBank/DDBJ databases">
        <title>Sequencing the genomes of 1000 actinobacteria strains.</title>
        <authorList>
            <person name="Klenk H.-P."/>
        </authorList>
    </citation>
    <scope>NUCLEOTIDE SEQUENCE [LARGE SCALE GENOMIC DNA]</scope>
    <source>
        <strain evidence="4 5">DSM 43150</strain>
    </source>
</reference>
<feature type="chain" id="PRO_5039541157" description="Lipoprotein" evidence="2">
    <location>
        <begin position="18"/>
        <end position="266"/>
    </location>
</feature>
<dbReference type="EMBL" id="BOMP01000080">
    <property type="protein sequence ID" value="GIE41852.1"/>
    <property type="molecule type" value="Genomic_DNA"/>
</dbReference>
<evidence type="ECO:0000256" key="2">
    <source>
        <dbReference type="SAM" id="SignalP"/>
    </source>
</evidence>
<keyword evidence="2" id="KW-0732">Signal</keyword>
<comment type="caution">
    <text evidence="4">The sequence shown here is derived from an EMBL/GenBank/DDBJ whole genome shotgun (WGS) entry which is preliminary data.</text>
</comment>
<feature type="signal peptide" evidence="2">
    <location>
        <begin position="1"/>
        <end position="17"/>
    </location>
</feature>